<comment type="catalytic activity">
    <reaction evidence="9">
        <text>alpha-D-glucose 1,6-bisphosphate + L-seryl-[protein] = O-phospho-L-seryl-[protein] + alpha-D-glucose 6-phosphate</text>
        <dbReference type="Rhea" id="RHEA:68752"/>
        <dbReference type="Rhea" id="RHEA-COMP:9863"/>
        <dbReference type="Rhea" id="RHEA-COMP:11604"/>
        <dbReference type="ChEBI" id="CHEBI:29999"/>
        <dbReference type="ChEBI" id="CHEBI:58225"/>
        <dbReference type="ChEBI" id="CHEBI:58392"/>
        <dbReference type="ChEBI" id="CHEBI:83421"/>
    </reaction>
</comment>
<dbReference type="Pfam" id="PF02880">
    <property type="entry name" value="PGM_PMM_III"/>
    <property type="match status" value="1"/>
</dbReference>
<dbReference type="Pfam" id="PF02879">
    <property type="entry name" value="PGM_PMM_II"/>
    <property type="match status" value="1"/>
</dbReference>
<dbReference type="FunFam" id="3.40.120.10:FF:000010">
    <property type="entry name" value="phosphomannomutase/phosphoglucomutase isoform X1"/>
    <property type="match status" value="1"/>
</dbReference>
<dbReference type="AlphaFoldDB" id="A0A6A1V141"/>
<evidence type="ECO:0000313" key="15">
    <source>
        <dbReference type="Proteomes" id="UP000516437"/>
    </source>
</evidence>
<dbReference type="OrthoDB" id="1743979at2759"/>
<comment type="similarity">
    <text evidence="3">Belongs to the phosphohexose mutase family.</text>
</comment>
<dbReference type="Proteomes" id="UP000516437">
    <property type="component" value="Chromosome 7"/>
</dbReference>
<comment type="catalytic activity">
    <reaction evidence="1">
        <text>alpha-D-glucose 1-phosphate = alpha-D-glucose 6-phosphate</text>
        <dbReference type="Rhea" id="RHEA:23536"/>
        <dbReference type="ChEBI" id="CHEBI:58225"/>
        <dbReference type="ChEBI" id="CHEBI:58601"/>
        <dbReference type="EC" id="5.4.2.2"/>
    </reaction>
</comment>
<dbReference type="PANTHER" id="PTHR42946:SF2">
    <property type="entry name" value="PHOSPHOGLUCOMUTASE (ALPHA-D-GLUCOSE-1,6-BISPHOSPHATE-DEPENDENT)"/>
    <property type="match status" value="1"/>
</dbReference>
<gene>
    <name evidence="14" type="ORF">CJ030_MR7G028057</name>
</gene>
<evidence type="ECO:0000256" key="3">
    <source>
        <dbReference type="ARBA" id="ARBA00010231"/>
    </source>
</evidence>
<evidence type="ECO:0000256" key="6">
    <source>
        <dbReference type="ARBA" id="ARBA00022526"/>
    </source>
</evidence>
<evidence type="ECO:0000259" key="11">
    <source>
        <dbReference type="Pfam" id="PF02878"/>
    </source>
</evidence>
<evidence type="ECO:0000259" key="12">
    <source>
        <dbReference type="Pfam" id="PF02879"/>
    </source>
</evidence>
<comment type="cofactor">
    <cofactor evidence="2">
        <name>Mg(2+)</name>
        <dbReference type="ChEBI" id="CHEBI:18420"/>
    </cofactor>
</comment>
<dbReference type="CDD" id="cd03089">
    <property type="entry name" value="PMM_PGM"/>
    <property type="match status" value="1"/>
</dbReference>
<accession>A0A6A1V141</accession>
<comment type="subunit">
    <text evidence="4">Monomer.</text>
</comment>
<dbReference type="FunFam" id="3.40.120.10:FF:000014">
    <property type="entry name" value="Phosphomannomutase/phosphoglucomutase isoform B"/>
    <property type="match status" value="1"/>
</dbReference>
<dbReference type="GO" id="GO:0006006">
    <property type="term" value="P:glucose metabolic process"/>
    <property type="evidence" value="ECO:0007669"/>
    <property type="project" value="UniProtKB-KW"/>
</dbReference>
<dbReference type="EMBL" id="RXIC02000025">
    <property type="protein sequence ID" value="KAB1205758.1"/>
    <property type="molecule type" value="Genomic_DNA"/>
</dbReference>
<evidence type="ECO:0000256" key="2">
    <source>
        <dbReference type="ARBA" id="ARBA00001946"/>
    </source>
</evidence>
<evidence type="ECO:0000256" key="9">
    <source>
        <dbReference type="ARBA" id="ARBA00049318"/>
    </source>
</evidence>
<dbReference type="GO" id="GO:0009570">
    <property type="term" value="C:chloroplast stroma"/>
    <property type="evidence" value="ECO:0007669"/>
    <property type="project" value="TreeGrafter"/>
</dbReference>
<name>A0A6A1V141_9ROSI</name>
<evidence type="ECO:0000259" key="13">
    <source>
        <dbReference type="Pfam" id="PF02880"/>
    </source>
</evidence>
<feature type="domain" description="Alpha-D-phosphohexomutase alpha/beta/alpha" evidence="11">
    <location>
        <begin position="72"/>
        <end position="216"/>
    </location>
</feature>
<evidence type="ECO:0000256" key="7">
    <source>
        <dbReference type="ARBA" id="ARBA00022553"/>
    </source>
</evidence>
<dbReference type="InterPro" id="IPR005844">
    <property type="entry name" value="A-D-PHexomutase_a/b/a-I"/>
</dbReference>
<evidence type="ECO:0000256" key="4">
    <source>
        <dbReference type="ARBA" id="ARBA00011245"/>
    </source>
</evidence>
<dbReference type="PRINTS" id="PR00509">
    <property type="entry name" value="PGMPMM"/>
</dbReference>
<keyword evidence="8" id="KW-0119">Carbohydrate metabolism</keyword>
<comment type="caution">
    <text evidence="14">The sequence shown here is derived from an EMBL/GenBank/DDBJ whole genome shotgun (WGS) entry which is preliminary data.</text>
</comment>
<keyword evidence="15" id="KW-1185">Reference proteome</keyword>
<dbReference type="PANTHER" id="PTHR42946">
    <property type="entry name" value="PHOSPHOHEXOSE MUTASE"/>
    <property type="match status" value="1"/>
</dbReference>
<dbReference type="InterPro" id="IPR016055">
    <property type="entry name" value="A-D-PHexomutase_a/b/a-I/II/III"/>
</dbReference>
<keyword evidence="7" id="KW-0597">Phosphoprotein</keyword>
<organism evidence="14 15">
    <name type="scientific">Morella rubra</name>
    <name type="common">Chinese bayberry</name>
    <dbReference type="NCBI Taxonomy" id="262757"/>
    <lineage>
        <taxon>Eukaryota</taxon>
        <taxon>Viridiplantae</taxon>
        <taxon>Streptophyta</taxon>
        <taxon>Embryophyta</taxon>
        <taxon>Tracheophyta</taxon>
        <taxon>Spermatophyta</taxon>
        <taxon>Magnoliopsida</taxon>
        <taxon>eudicotyledons</taxon>
        <taxon>Gunneridae</taxon>
        <taxon>Pentapetalae</taxon>
        <taxon>rosids</taxon>
        <taxon>fabids</taxon>
        <taxon>Fagales</taxon>
        <taxon>Myricaceae</taxon>
        <taxon>Morella</taxon>
    </lineage>
</organism>
<dbReference type="GO" id="GO:0004615">
    <property type="term" value="F:phosphomannomutase activity"/>
    <property type="evidence" value="ECO:0007669"/>
    <property type="project" value="TreeGrafter"/>
</dbReference>
<sequence length="617" mass="67267">MASTSASSIYLQGSARKTSFPSSSTTRAPFHHSTLNFSIPSPSTKVVCVSSSNTAKYNEVVVDEEMDKIRRLQNGSDVRGVALEGEKGRRVDLTPPAVEAIAESFGEWVINGLGKERGPDEPAKVSLGRDPRISGASLSVAVFAGLARSGCLVFDMGLATTPACFMSTLLAPFAYDASITMTASHLPYTRNGLKFFTRNGGLSSPEVEEICDKAARKYANRIAKVSTMLPTPPTRVDFMSAYAKHLRDIIKQRVNHPLHYDTPLKGFQIIVNAGNGSGGFFTWDVLDKLGADTFGSLHLNPDGMFPNHIPNPEDKTAMALTRAAVLENSADLGIVFDTDVDRSGVVDNKGNPINGDKLIALMSAIVLKEHPGTTIVTDARTSLALTKFITDRGGHHCLYRVGYRNVIDKGVQLNKEGIETHLMMETSGHGALKENHFLDDGAYMVVKIIIEMVQMKLLGSDEGIGKLIKDLEEPLESIELRMNVISEPRHAKAKAIEAIETFRSYVEEGRLEGWELDSCGSCWVSEGCLVDSNDTPAAIDAHMYRVKVSDEERGEHGWVHLRQSIHNPNIAVNMQSSVPGGCQYMTSVLRDKFLMASGMDRILDISQIDKFAKSGCV</sequence>
<dbReference type="SUPFAM" id="SSF53738">
    <property type="entry name" value="Phosphoglucomutase, first 3 domains"/>
    <property type="match status" value="3"/>
</dbReference>
<evidence type="ECO:0000256" key="5">
    <source>
        <dbReference type="ARBA" id="ARBA00012728"/>
    </source>
</evidence>
<reference evidence="14 15" key="1">
    <citation type="journal article" date="2019" name="Plant Biotechnol. J.">
        <title>The red bayberry genome and genetic basis of sex determination.</title>
        <authorList>
            <person name="Jia H.M."/>
            <person name="Jia H.J."/>
            <person name="Cai Q.L."/>
            <person name="Wang Y."/>
            <person name="Zhao H.B."/>
            <person name="Yang W.F."/>
            <person name="Wang G.Y."/>
            <person name="Li Y.H."/>
            <person name="Zhan D.L."/>
            <person name="Shen Y.T."/>
            <person name="Niu Q.F."/>
            <person name="Chang L."/>
            <person name="Qiu J."/>
            <person name="Zhao L."/>
            <person name="Xie H.B."/>
            <person name="Fu W.Y."/>
            <person name="Jin J."/>
            <person name="Li X.W."/>
            <person name="Jiao Y."/>
            <person name="Zhou C.C."/>
            <person name="Tu T."/>
            <person name="Chai C.Y."/>
            <person name="Gao J.L."/>
            <person name="Fan L.J."/>
            <person name="van de Weg E."/>
            <person name="Wang J.Y."/>
            <person name="Gao Z.S."/>
        </authorList>
    </citation>
    <scope>NUCLEOTIDE SEQUENCE [LARGE SCALE GENOMIC DNA]</scope>
    <source>
        <tissue evidence="14">Leaves</tissue>
    </source>
</reference>
<dbReference type="Pfam" id="PF02878">
    <property type="entry name" value="PGM_PMM_I"/>
    <property type="match status" value="1"/>
</dbReference>
<comment type="catalytic activity">
    <reaction evidence="10">
        <text>O-phospho-L-seryl-[protein] + alpha-D-glucose 1-phosphate = alpha-D-glucose 1,6-bisphosphate + L-seryl-[protein]</text>
        <dbReference type="Rhea" id="RHEA:68748"/>
        <dbReference type="Rhea" id="RHEA-COMP:9863"/>
        <dbReference type="Rhea" id="RHEA-COMP:11604"/>
        <dbReference type="ChEBI" id="CHEBI:29999"/>
        <dbReference type="ChEBI" id="CHEBI:58392"/>
        <dbReference type="ChEBI" id="CHEBI:58601"/>
        <dbReference type="ChEBI" id="CHEBI:83421"/>
    </reaction>
</comment>
<dbReference type="Gene3D" id="3.40.120.10">
    <property type="entry name" value="Alpha-D-Glucose-1,6-Bisphosphate, subunit A, domain 3"/>
    <property type="match status" value="3"/>
</dbReference>
<evidence type="ECO:0000256" key="8">
    <source>
        <dbReference type="ARBA" id="ARBA00023277"/>
    </source>
</evidence>
<keyword evidence="6" id="KW-0313">Glucose metabolism</keyword>
<dbReference type="InterPro" id="IPR050060">
    <property type="entry name" value="Phosphoglucosamine_mutase"/>
</dbReference>
<dbReference type="GO" id="GO:0004614">
    <property type="term" value="F:phosphoglucomutase activity"/>
    <property type="evidence" value="ECO:0007669"/>
    <property type="project" value="UniProtKB-EC"/>
</dbReference>
<feature type="domain" description="Alpha-D-phosphohexomutase alpha/beta/alpha" evidence="12">
    <location>
        <begin position="242"/>
        <end position="350"/>
    </location>
</feature>
<dbReference type="InterPro" id="IPR005841">
    <property type="entry name" value="Alpha-D-phosphohexomutase_SF"/>
</dbReference>
<protein>
    <recommendedName>
        <fullName evidence="5">phosphoglucomutase (alpha-D-glucose-1,6-bisphosphate-dependent)</fullName>
        <ecNumber evidence="5">5.4.2.2</ecNumber>
    </recommendedName>
</protein>
<dbReference type="InterPro" id="IPR005845">
    <property type="entry name" value="A-D-PHexomutase_a/b/a-II"/>
</dbReference>
<evidence type="ECO:0000256" key="10">
    <source>
        <dbReference type="ARBA" id="ARBA00049409"/>
    </source>
</evidence>
<feature type="domain" description="Alpha-D-phosphohexomutase alpha/beta/alpha" evidence="13">
    <location>
        <begin position="354"/>
        <end position="454"/>
    </location>
</feature>
<dbReference type="InterPro" id="IPR005846">
    <property type="entry name" value="A-D-PHexomutase_a/b/a-III"/>
</dbReference>
<proteinExistence type="inferred from homology"/>
<evidence type="ECO:0000313" key="14">
    <source>
        <dbReference type="EMBL" id="KAB1205758.1"/>
    </source>
</evidence>
<evidence type="ECO:0000256" key="1">
    <source>
        <dbReference type="ARBA" id="ARBA00000443"/>
    </source>
</evidence>
<dbReference type="EC" id="5.4.2.2" evidence="5"/>